<protein>
    <recommendedName>
        <fullName evidence="3">Erythromycin biosynthesis protein CIII-like C-terminal domain-containing protein</fullName>
    </recommendedName>
</protein>
<keyword evidence="1" id="KW-0328">Glycosyltransferase</keyword>
<dbReference type="InterPro" id="IPR050271">
    <property type="entry name" value="UDP-glycosyltransferase"/>
</dbReference>
<dbReference type="GO" id="GO:0016758">
    <property type="term" value="F:hexosyltransferase activity"/>
    <property type="evidence" value="ECO:0007669"/>
    <property type="project" value="UniProtKB-ARBA"/>
</dbReference>
<dbReference type="PANTHER" id="PTHR48043:SF145">
    <property type="entry name" value="FI06409P-RELATED"/>
    <property type="match status" value="1"/>
</dbReference>
<dbReference type="STRING" id="68775.A0A5C3LWR0"/>
<keyword evidence="5" id="KW-1185">Reference proteome</keyword>
<dbReference type="Gene3D" id="3.40.50.2000">
    <property type="entry name" value="Glycogen Phosphorylase B"/>
    <property type="match status" value="2"/>
</dbReference>
<feature type="domain" description="Erythromycin biosynthesis protein CIII-like C-terminal" evidence="3">
    <location>
        <begin position="358"/>
        <end position="462"/>
    </location>
</feature>
<organism evidence="4 5">
    <name type="scientific">Crucibulum laeve</name>
    <dbReference type="NCBI Taxonomy" id="68775"/>
    <lineage>
        <taxon>Eukaryota</taxon>
        <taxon>Fungi</taxon>
        <taxon>Dikarya</taxon>
        <taxon>Basidiomycota</taxon>
        <taxon>Agaricomycotina</taxon>
        <taxon>Agaricomycetes</taxon>
        <taxon>Agaricomycetidae</taxon>
        <taxon>Agaricales</taxon>
        <taxon>Agaricineae</taxon>
        <taxon>Nidulariaceae</taxon>
        <taxon>Crucibulum</taxon>
    </lineage>
</organism>
<dbReference type="InterPro" id="IPR002213">
    <property type="entry name" value="UDP_glucos_trans"/>
</dbReference>
<name>A0A5C3LWR0_9AGAR</name>
<dbReference type="OrthoDB" id="5835829at2759"/>
<dbReference type="GO" id="GO:0008194">
    <property type="term" value="F:UDP-glycosyltransferase activity"/>
    <property type="evidence" value="ECO:0007669"/>
    <property type="project" value="InterPro"/>
</dbReference>
<reference evidence="4 5" key="1">
    <citation type="journal article" date="2019" name="Nat. Ecol. Evol.">
        <title>Megaphylogeny resolves global patterns of mushroom evolution.</title>
        <authorList>
            <person name="Varga T."/>
            <person name="Krizsan K."/>
            <person name="Foldi C."/>
            <person name="Dima B."/>
            <person name="Sanchez-Garcia M."/>
            <person name="Sanchez-Ramirez S."/>
            <person name="Szollosi G.J."/>
            <person name="Szarkandi J.G."/>
            <person name="Papp V."/>
            <person name="Albert L."/>
            <person name="Andreopoulos W."/>
            <person name="Angelini C."/>
            <person name="Antonin V."/>
            <person name="Barry K.W."/>
            <person name="Bougher N.L."/>
            <person name="Buchanan P."/>
            <person name="Buyck B."/>
            <person name="Bense V."/>
            <person name="Catcheside P."/>
            <person name="Chovatia M."/>
            <person name="Cooper J."/>
            <person name="Damon W."/>
            <person name="Desjardin D."/>
            <person name="Finy P."/>
            <person name="Geml J."/>
            <person name="Haridas S."/>
            <person name="Hughes K."/>
            <person name="Justo A."/>
            <person name="Karasinski D."/>
            <person name="Kautmanova I."/>
            <person name="Kiss B."/>
            <person name="Kocsube S."/>
            <person name="Kotiranta H."/>
            <person name="LaButti K.M."/>
            <person name="Lechner B.E."/>
            <person name="Liimatainen K."/>
            <person name="Lipzen A."/>
            <person name="Lukacs Z."/>
            <person name="Mihaltcheva S."/>
            <person name="Morgado L.N."/>
            <person name="Niskanen T."/>
            <person name="Noordeloos M.E."/>
            <person name="Ohm R.A."/>
            <person name="Ortiz-Santana B."/>
            <person name="Ovrebo C."/>
            <person name="Racz N."/>
            <person name="Riley R."/>
            <person name="Savchenko A."/>
            <person name="Shiryaev A."/>
            <person name="Soop K."/>
            <person name="Spirin V."/>
            <person name="Szebenyi C."/>
            <person name="Tomsovsky M."/>
            <person name="Tulloss R.E."/>
            <person name="Uehling J."/>
            <person name="Grigoriev I.V."/>
            <person name="Vagvolgyi C."/>
            <person name="Papp T."/>
            <person name="Martin F.M."/>
            <person name="Miettinen O."/>
            <person name="Hibbett D.S."/>
            <person name="Nagy L.G."/>
        </authorList>
    </citation>
    <scope>NUCLEOTIDE SEQUENCE [LARGE SCALE GENOMIC DNA]</scope>
    <source>
        <strain evidence="4 5">CBS 166.37</strain>
    </source>
</reference>
<keyword evidence="2" id="KW-0808">Transferase</keyword>
<dbReference type="EMBL" id="ML213609">
    <property type="protein sequence ID" value="TFK37242.1"/>
    <property type="molecule type" value="Genomic_DNA"/>
</dbReference>
<sequence length="492" mass="53795">MAFTSNSQRRVLLMTNSEYGQANSFIALAHALATKPNIHIHFASFIDAEPRVTQLRDSLQGTGALGAGSMITFHATVAIQFLEKATIDHSPGFWGAIKSHSMITNNIFGWSADQYMTGVKSIIEIIEAINPQAIVNDTAFSQGLDACRKIGRKYISAGPMSLKDTVAELQPRFMVNYPTTSSGYPFPLPWSKVIPNIIITISLIYNIFTSPRTRSINAARKAGGLTTMLPIFAGFQKDVEYLAPMIPELDFHLTVIPDNVILCGPFVLPVIRTVEQDDPELSKWLQAANGRTILLNLGTHTIVDVANTRELAKGLAAVIQHERDLKREVQVLWKLQLVPGSEVDAVLREELGKDIDSGRVRIVSWLAVDPMAILHERSIICSVHHGGANSFFESVVTGIPHVILPRWFDCYDYANRAEYLGIGIYGNKTAAPGANALEFAAALIKVITPGSTYISKAKELSNVCENKCGGRELAATRILKGADEGVSLMPKV</sequence>
<evidence type="ECO:0000256" key="1">
    <source>
        <dbReference type="ARBA" id="ARBA00022676"/>
    </source>
</evidence>
<accession>A0A5C3LWR0</accession>
<gene>
    <name evidence="4" type="ORF">BDQ12DRAFT_705923</name>
</gene>
<evidence type="ECO:0000313" key="4">
    <source>
        <dbReference type="EMBL" id="TFK37242.1"/>
    </source>
</evidence>
<dbReference type="InterPro" id="IPR010610">
    <property type="entry name" value="EryCIII-like_C"/>
</dbReference>
<dbReference type="AlphaFoldDB" id="A0A5C3LWR0"/>
<evidence type="ECO:0000313" key="5">
    <source>
        <dbReference type="Proteomes" id="UP000308652"/>
    </source>
</evidence>
<evidence type="ECO:0000259" key="3">
    <source>
        <dbReference type="Pfam" id="PF06722"/>
    </source>
</evidence>
<proteinExistence type="predicted"/>
<dbReference type="Pfam" id="PF06722">
    <property type="entry name" value="EryCIII-like_C"/>
    <property type="match status" value="1"/>
</dbReference>
<evidence type="ECO:0000256" key="2">
    <source>
        <dbReference type="ARBA" id="ARBA00022679"/>
    </source>
</evidence>
<dbReference type="Proteomes" id="UP000308652">
    <property type="component" value="Unassembled WGS sequence"/>
</dbReference>
<dbReference type="PANTHER" id="PTHR48043">
    <property type="entry name" value="EG:EG0003.4 PROTEIN-RELATED"/>
    <property type="match status" value="1"/>
</dbReference>
<dbReference type="CDD" id="cd03784">
    <property type="entry name" value="GT1_Gtf-like"/>
    <property type="match status" value="1"/>
</dbReference>
<dbReference type="SUPFAM" id="SSF53756">
    <property type="entry name" value="UDP-Glycosyltransferase/glycogen phosphorylase"/>
    <property type="match status" value="1"/>
</dbReference>